<name>A0ABQ3Q1N4_9ACTN</name>
<dbReference type="InterPro" id="IPR050319">
    <property type="entry name" value="ABC_transp_ATP-bind"/>
</dbReference>
<keyword evidence="2" id="KW-0813">Transport</keyword>
<dbReference type="InterPro" id="IPR013563">
    <property type="entry name" value="Oligopep_ABC_C"/>
</dbReference>
<comment type="caution">
    <text evidence="6">The sequence shown here is derived from an EMBL/GenBank/DDBJ whole genome shotgun (WGS) entry which is preliminary data.</text>
</comment>
<dbReference type="EMBL" id="BNDX01000008">
    <property type="protein sequence ID" value="GHI31161.1"/>
    <property type="molecule type" value="Genomic_DNA"/>
</dbReference>
<dbReference type="Pfam" id="PF00005">
    <property type="entry name" value="ABC_tran"/>
    <property type="match status" value="1"/>
</dbReference>
<proteinExistence type="inferred from homology"/>
<reference evidence="6" key="1">
    <citation type="submission" date="2024-05" db="EMBL/GenBank/DDBJ databases">
        <title>Whole genome shotgun sequence of Streptomyces daghestanicus NBRC 12762.</title>
        <authorList>
            <person name="Komaki H."/>
            <person name="Tamura T."/>
        </authorList>
    </citation>
    <scope>NUCLEOTIDE SEQUENCE</scope>
    <source>
        <strain evidence="6">NBRC 12762</strain>
    </source>
</reference>
<dbReference type="InterPro" id="IPR017871">
    <property type="entry name" value="ABC_transporter-like_CS"/>
</dbReference>
<dbReference type="Proteomes" id="UP001052655">
    <property type="component" value="Unassembled WGS sequence"/>
</dbReference>
<dbReference type="PROSITE" id="PS00211">
    <property type="entry name" value="ABC_TRANSPORTER_1"/>
    <property type="match status" value="1"/>
</dbReference>
<keyword evidence="4 6" id="KW-0067">ATP-binding</keyword>
<dbReference type="InterPro" id="IPR027417">
    <property type="entry name" value="P-loop_NTPase"/>
</dbReference>
<evidence type="ECO:0000256" key="3">
    <source>
        <dbReference type="ARBA" id="ARBA00022741"/>
    </source>
</evidence>
<dbReference type="PANTHER" id="PTHR43776:SF7">
    <property type="entry name" value="D,D-DIPEPTIDE TRANSPORT ATP-BINDING PROTEIN DDPF-RELATED"/>
    <property type="match status" value="1"/>
</dbReference>
<dbReference type="InterPro" id="IPR003439">
    <property type="entry name" value="ABC_transporter-like_ATP-bd"/>
</dbReference>
<evidence type="ECO:0000256" key="1">
    <source>
        <dbReference type="ARBA" id="ARBA00005417"/>
    </source>
</evidence>
<gene>
    <name evidence="6" type="ORF">Sdagh_28910</name>
</gene>
<dbReference type="SUPFAM" id="SSF52540">
    <property type="entry name" value="P-loop containing nucleoside triphosphate hydrolases"/>
    <property type="match status" value="1"/>
</dbReference>
<dbReference type="PANTHER" id="PTHR43776">
    <property type="entry name" value="TRANSPORT ATP-BINDING PROTEIN"/>
    <property type="match status" value="1"/>
</dbReference>
<evidence type="ECO:0000256" key="2">
    <source>
        <dbReference type="ARBA" id="ARBA00022448"/>
    </source>
</evidence>
<evidence type="ECO:0000256" key="4">
    <source>
        <dbReference type="ARBA" id="ARBA00022840"/>
    </source>
</evidence>
<dbReference type="Pfam" id="PF08352">
    <property type="entry name" value="oligo_HPY"/>
    <property type="match status" value="1"/>
</dbReference>
<accession>A0ABQ3Q1N4</accession>
<dbReference type="CDD" id="cd03257">
    <property type="entry name" value="ABC_NikE_OppD_transporters"/>
    <property type="match status" value="1"/>
</dbReference>
<keyword evidence="3" id="KW-0547">Nucleotide-binding</keyword>
<sequence length="381" mass="41904">MAEIRKDEAVDATPNVTEVDVVDAATEDAAVVALDKRVDRGEPILQVRNLKKHFPLTQGVLFKRQIGAVKAVDGVSFDLYQGETLGIVGESGCGKSTVAKLLMNLERATAGEVFYKGQDITKLSGRALKAVRRNIQMVFQDPYTSLNPRMTVGDIIGETFDIHPESAPKGDRRRRVQDLLDVVGLNPEYINRYPHQFSGGQRQRIGIARGLALNPEVIICDEPVSALDVSVQAQVINLMEKLQDEFDLSYIFIAHDLSIVRHISDRVGVMYLGKIAEIGTDVQIYDHPTHPYTQALLSAVPVPDPDSRDHRERIILTGDVPSPANPPSGCSFRTRCWKAQDKCAQEAPLLAIPERFKGADGPAAHESACHFAEEKDVVHAA</sequence>
<feature type="domain" description="ABC transporter" evidence="5">
    <location>
        <begin position="45"/>
        <end position="297"/>
    </location>
</feature>
<comment type="similarity">
    <text evidence="1">Belongs to the ABC transporter superfamily.</text>
</comment>
<evidence type="ECO:0000313" key="7">
    <source>
        <dbReference type="Proteomes" id="UP001052655"/>
    </source>
</evidence>
<organism evidence="6 7">
    <name type="scientific">Streptomyces daghestanicus</name>
    <dbReference type="NCBI Taxonomy" id="66885"/>
    <lineage>
        <taxon>Bacteria</taxon>
        <taxon>Bacillati</taxon>
        <taxon>Actinomycetota</taxon>
        <taxon>Actinomycetes</taxon>
        <taxon>Kitasatosporales</taxon>
        <taxon>Streptomycetaceae</taxon>
        <taxon>Streptomyces</taxon>
    </lineage>
</organism>
<dbReference type="Gene3D" id="3.40.50.300">
    <property type="entry name" value="P-loop containing nucleotide triphosphate hydrolases"/>
    <property type="match status" value="1"/>
</dbReference>
<dbReference type="SMART" id="SM00382">
    <property type="entry name" value="AAA"/>
    <property type="match status" value="1"/>
</dbReference>
<evidence type="ECO:0000259" key="5">
    <source>
        <dbReference type="PROSITE" id="PS50893"/>
    </source>
</evidence>
<dbReference type="InterPro" id="IPR003593">
    <property type="entry name" value="AAA+_ATPase"/>
</dbReference>
<dbReference type="NCBIfam" id="TIGR01727">
    <property type="entry name" value="oligo_HPY"/>
    <property type="match status" value="1"/>
</dbReference>
<dbReference type="RefSeq" id="WP_189415336.1">
    <property type="nucleotide sequence ID" value="NZ_BMTC01000013.1"/>
</dbReference>
<dbReference type="GeneID" id="91553353"/>
<evidence type="ECO:0000313" key="6">
    <source>
        <dbReference type="EMBL" id="GHI31161.1"/>
    </source>
</evidence>
<dbReference type="GO" id="GO:0005524">
    <property type="term" value="F:ATP binding"/>
    <property type="evidence" value="ECO:0007669"/>
    <property type="project" value="UniProtKB-KW"/>
</dbReference>
<dbReference type="NCBIfam" id="NF008453">
    <property type="entry name" value="PRK11308.1"/>
    <property type="match status" value="1"/>
</dbReference>
<keyword evidence="7" id="KW-1185">Reference proteome</keyword>
<protein>
    <submittedName>
        <fullName evidence="6">ABC transporter ATP-binding protein</fullName>
    </submittedName>
</protein>
<dbReference type="PROSITE" id="PS50893">
    <property type="entry name" value="ABC_TRANSPORTER_2"/>
    <property type="match status" value="1"/>
</dbReference>